<dbReference type="EMBL" id="JAXQNO010000004">
    <property type="protein sequence ID" value="KAK4799780.1"/>
    <property type="molecule type" value="Genomic_DNA"/>
</dbReference>
<reference evidence="2 3" key="1">
    <citation type="journal article" date="2023" name="Hortic Res">
        <title>Pangenome of water caltrop reveals structural variations and asymmetric subgenome divergence after allopolyploidization.</title>
        <authorList>
            <person name="Zhang X."/>
            <person name="Chen Y."/>
            <person name="Wang L."/>
            <person name="Yuan Y."/>
            <person name="Fang M."/>
            <person name="Shi L."/>
            <person name="Lu R."/>
            <person name="Comes H.P."/>
            <person name="Ma Y."/>
            <person name="Chen Y."/>
            <person name="Huang G."/>
            <person name="Zhou Y."/>
            <person name="Zheng Z."/>
            <person name="Qiu Y."/>
        </authorList>
    </citation>
    <scope>NUCLEOTIDE SEQUENCE [LARGE SCALE GENOMIC DNA]</scope>
    <source>
        <strain evidence="2">F231</strain>
    </source>
</reference>
<gene>
    <name evidence="2" type="ORF">SAY86_025145</name>
</gene>
<proteinExistence type="predicted"/>
<sequence>MALPAAASSYIDDKDLDDAALWALMDSAAASISKYRKPLQVKDSNHRSPSPVPYHSPPLPKSAKPYGSRLVQLSPQPERKFICDGEVVQPDPWSYGRPQKIARTCGSEVSETSPLALIRSVHRTPTTPAPSSRETYLSPGVGRVVDRSVSSPVCHMQSEENEVMMHSNLPMKLPSVSLFKEYQSTAMRILEKSDYTMISGNPFIKKSGWRKIACFFNLSFEIRDKSIEFDQNRDVQRAEFMVRAHMQSGRFSDGWGSCDRCEKRFTRPNHDVPSTAETRAKNKACQDLLGIGVSRLEAGRS</sequence>
<protein>
    <submittedName>
        <fullName evidence="2">Uncharacterized protein</fullName>
    </submittedName>
</protein>
<accession>A0AAN7MQJ5</accession>
<dbReference type="Proteomes" id="UP001346149">
    <property type="component" value="Unassembled WGS sequence"/>
</dbReference>
<feature type="region of interest" description="Disordered" evidence="1">
    <location>
        <begin position="38"/>
        <end position="65"/>
    </location>
</feature>
<name>A0AAN7MQJ5_TRANT</name>
<evidence type="ECO:0000313" key="3">
    <source>
        <dbReference type="Proteomes" id="UP001346149"/>
    </source>
</evidence>
<feature type="compositionally biased region" description="Pro residues" evidence="1">
    <location>
        <begin position="50"/>
        <end position="60"/>
    </location>
</feature>
<dbReference type="AlphaFoldDB" id="A0AAN7MQJ5"/>
<keyword evidence="3" id="KW-1185">Reference proteome</keyword>
<organism evidence="2 3">
    <name type="scientific">Trapa natans</name>
    <name type="common">Water chestnut</name>
    <dbReference type="NCBI Taxonomy" id="22666"/>
    <lineage>
        <taxon>Eukaryota</taxon>
        <taxon>Viridiplantae</taxon>
        <taxon>Streptophyta</taxon>
        <taxon>Embryophyta</taxon>
        <taxon>Tracheophyta</taxon>
        <taxon>Spermatophyta</taxon>
        <taxon>Magnoliopsida</taxon>
        <taxon>eudicotyledons</taxon>
        <taxon>Gunneridae</taxon>
        <taxon>Pentapetalae</taxon>
        <taxon>rosids</taxon>
        <taxon>malvids</taxon>
        <taxon>Myrtales</taxon>
        <taxon>Lythraceae</taxon>
        <taxon>Trapa</taxon>
    </lineage>
</organism>
<comment type="caution">
    <text evidence="2">The sequence shown here is derived from an EMBL/GenBank/DDBJ whole genome shotgun (WGS) entry which is preliminary data.</text>
</comment>
<dbReference type="PANTHER" id="PTHR37731:SF1">
    <property type="entry name" value="PEPTIDE TRANSPORTER FAMILY PROTEIN"/>
    <property type="match status" value="1"/>
</dbReference>
<evidence type="ECO:0000256" key="1">
    <source>
        <dbReference type="SAM" id="MobiDB-lite"/>
    </source>
</evidence>
<evidence type="ECO:0000313" key="2">
    <source>
        <dbReference type="EMBL" id="KAK4799780.1"/>
    </source>
</evidence>
<dbReference type="PANTHER" id="PTHR37731">
    <property type="entry name" value="PEPTIDE TRANSPORTER FAMILY PROTEIN"/>
    <property type="match status" value="1"/>
</dbReference>